<evidence type="ECO:0000256" key="2">
    <source>
        <dbReference type="ARBA" id="ARBA00022692"/>
    </source>
</evidence>
<dbReference type="EMBL" id="UINC01050009">
    <property type="protein sequence ID" value="SVB62467.1"/>
    <property type="molecule type" value="Genomic_DNA"/>
</dbReference>
<evidence type="ECO:0000259" key="6">
    <source>
        <dbReference type="Pfam" id="PF01699"/>
    </source>
</evidence>
<dbReference type="InterPro" id="IPR004837">
    <property type="entry name" value="NaCa_Exmemb"/>
</dbReference>
<dbReference type="PANTHER" id="PTHR10846:SF8">
    <property type="entry name" value="INNER MEMBRANE PROTEIN YRBG"/>
    <property type="match status" value="1"/>
</dbReference>
<evidence type="ECO:0000256" key="3">
    <source>
        <dbReference type="ARBA" id="ARBA00022989"/>
    </source>
</evidence>
<keyword evidence="4 5" id="KW-0472">Membrane</keyword>
<dbReference type="PANTHER" id="PTHR10846">
    <property type="entry name" value="SODIUM/POTASSIUM/CALCIUM EXCHANGER"/>
    <property type="match status" value="1"/>
</dbReference>
<comment type="subcellular location">
    <subcellularLocation>
        <location evidence="1">Membrane</location>
        <topology evidence="1">Multi-pass membrane protein</topology>
    </subcellularLocation>
</comment>
<accession>A0A382FK29</accession>
<dbReference type="Pfam" id="PF01699">
    <property type="entry name" value="Na_Ca_ex"/>
    <property type="match status" value="1"/>
</dbReference>
<keyword evidence="3 5" id="KW-1133">Transmembrane helix</keyword>
<reference evidence="7" key="1">
    <citation type="submission" date="2018-05" db="EMBL/GenBank/DDBJ databases">
        <authorList>
            <person name="Lanie J.A."/>
            <person name="Ng W.-L."/>
            <person name="Kazmierczak K.M."/>
            <person name="Andrzejewski T.M."/>
            <person name="Davidsen T.M."/>
            <person name="Wayne K.J."/>
            <person name="Tettelin H."/>
            <person name="Glass J.I."/>
            <person name="Rusch D."/>
            <person name="Podicherti R."/>
            <person name="Tsui H.-C.T."/>
            <person name="Winkler M.E."/>
        </authorList>
    </citation>
    <scope>NUCLEOTIDE SEQUENCE</scope>
</reference>
<dbReference type="InterPro" id="IPR044880">
    <property type="entry name" value="NCX_ion-bd_dom_sf"/>
</dbReference>
<gene>
    <name evidence="7" type="ORF">METZ01_LOCUS215321</name>
</gene>
<dbReference type="GO" id="GO:0005262">
    <property type="term" value="F:calcium channel activity"/>
    <property type="evidence" value="ECO:0007669"/>
    <property type="project" value="TreeGrafter"/>
</dbReference>
<dbReference type="Gene3D" id="1.20.1420.30">
    <property type="entry name" value="NCX, central ion-binding region"/>
    <property type="match status" value="1"/>
</dbReference>
<feature type="transmembrane region" description="Helical" evidence="5">
    <location>
        <begin position="6"/>
        <end position="27"/>
    </location>
</feature>
<dbReference type="AlphaFoldDB" id="A0A382FK29"/>
<dbReference type="GO" id="GO:0006874">
    <property type="term" value="P:intracellular calcium ion homeostasis"/>
    <property type="evidence" value="ECO:0007669"/>
    <property type="project" value="TreeGrafter"/>
</dbReference>
<protein>
    <recommendedName>
        <fullName evidence="6">Sodium/calcium exchanger membrane region domain-containing protein</fullName>
    </recommendedName>
</protein>
<dbReference type="InterPro" id="IPR004481">
    <property type="entry name" value="K/Na/Ca-exchanger"/>
</dbReference>
<evidence type="ECO:0000313" key="7">
    <source>
        <dbReference type="EMBL" id="SVB62467.1"/>
    </source>
</evidence>
<feature type="transmembrane region" description="Helical" evidence="5">
    <location>
        <begin position="179"/>
        <end position="196"/>
    </location>
</feature>
<evidence type="ECO:0000256" key="1">
    <source>
        <dbReference type="ARBA" id="ARBA00004141"/>
    </source>
</evidence>
<feature type="transmembrane region" description="Helical" evidence="5">
    <location>
        <begin position="115"/>
        <end position="138"/>
    </location>
</feature>
<dbReference type="GO" id="GO:0008273">
    <property type="term" value="F:calcium, potassium:sodium antiporter activity"/>
    <property type="evidence" value="ECO:0007669"/>
    <property type="project" value="TreeGrafter"/>
</dbReference>
<feature type="domain" description="Sodium/calcium exchanger membrane region" evidence="6">
    <location>
        <begin position="52"/>
        <end position="191"/>
    </location>
</feature>
<dbReference type="GO" id="GO:0005886">
    <property type="term" value="C:plasma membrane"/>
    <property type="evidence" value="ECO:0007669"/>
    <property type="project" value="TreeGrafter"/>
</dbReference>
<keyword evidence="2 5" id="KW-0812">Transmembrane</keyword>
<sequence>VVYLNFNSVLAGALLFLVLCLTSGLILRHFKRSEENLVQPSRKHSWPVSREIIVMLVGLVMIVLSPRWIVSSAISIGNEFGWEGGFVGFSLVAIGTSLPELVTSLVGARRGEWGLIIGNLFGSNLFNSLGVGSAILVTHGGLGRSSEQPFMDGSVLVGMCFLCACAFWMMRKPVRIPRWNASSLLFLYVLLFWQMVRTLTG</sequence>
<feature type="transmembrane region" description="Helical" evidence="5">
    <location>
        <begin position="48"/>
        <end position="69"/>
    </location>
</feature>
<feature type="non-terminal residue" evidence="7">
    <location>
        <position position="1"/>
    </location>
</feature>
<name>A0A382FK29_9ZZZZ</name>
<feature type="transmembrane region" description="Helical" evidence="5">
    <location>
        <begin position="89"/>
        <end position="108"/>
    </location>
</feature>
<organism evidence="7">
    <name type="scientific">marine metagenome</name>
    <dbReference type="NCBI Taxonomy" id="408172"/>
    <lineage>
        <taxon>unclassified sequences</taxon>
        <taxon>metagenomes</taxon>
        <taxon>ecological metagenomes</taxon>
    </lineage>
</organism>
<evidence type="ECO:0000256" key="4">
    <source>
        <dbReference type="ARBA" id="ARBA00023136"/>
    </source>
</evidence>
<feature type="transmembrane region" description="Helical" evidence="5">
    <location>
        <begin position="150"/>
        <end position="170"/>
    </location>
</feature>
<evidence type="ECO:0000256" key="5">
    <source>
        <dbReference type="SAM" id="Phobius"/>
    </source>
</evidence>
<proteinExistence type="predicted"/>